<dbReference type="RefSeq" id="WP_160310658.1">
    <property type="nucleotide sequence ID" value="NZ_CP142381.1"/>
</dbReference>
<organism evidence="3 4">
    <name type="scientific">Chromobacterium subtsugae</name>
    <dbReference type="NCBI Taxonomy" id="251747"/>
    <lineage>
        <taxon>Bacteria</taxon>
        <taxon>Pseudomonadati</taxon>
        <taxon>Pseudomonadota</taxon>
        <taxon>Betaproteobacteria</taxon>
        <taxon>Neisseriales</taxon>
        <taxon>Chromobacteriaceae</taxon>
        <taxon>Chromobacterium</taxon>
    </lineage>
</organism>
<dbReference type="CDD" id="cd03789">
    <property type="entry name" value="GT9_LPS_heptosyltransferase"/>
    <property type="match status" value="1"/>
</dbReference>
<dbReference type="EMBL" id="JAHDTB010000013">
    <property type="protein sequence ID" value="MBW8288943.1"/>
    <property type="molecule type" value="Genomic_DNA"/>
</dbReference>
<dbReference type="Pfam" id="PF01075">
    <property type="entry name" value="Glyco_transf_9"/>
    <property type="match status" value="1"/>
</dbReference>
<protein>
    <submittedName>
        <fullName evidence="3">Glycosyltransferase family 9 protein</fullName>
    </submittedName>
</protein>
<dbReference type="Gene3D" id="3.40.50.2000">
    <property type="entry name" value="Glycogen Phosphorylase B"/>
    <property type="match status" value="2"/>
</dbReference>
<accession>A0ABS7FI18</accession>
<dbReference type="PANTHER" id="PTHR30160">
    <property type="entry name" value="TETRAACYLDISACCHARIDE 4'-KINASE-RELATED"/>
    <property type="match status" value="1"/>
</dbReference>
<comment type="caution">
    <text evidence="3">The sequence shown here is derived from an EMBL/GenBank/DDBJ whole genome shotgun (WGS) entry which is preliminary data.</text>
</comment>
<dbReference type="InterPro" id="IPR051199">
    <property type="entry name" value="LPS_LOS_Heptosyltrfase"/>
</dbReference>
<evidence type="ECO:0000256" key="1">
    <source>
        <dbReference type="ARBA" id="ARBA00022676"/>
    </source>
</evidence>
<keyword evidence="4" id="KW-1185">Reference proteome</keyword>
<evidence type="ECO:0000313" key="3">
    <source>
        <dbReference type="EMBL" id="MBW8288943.1"/>
    </source>
</evidence>
<evidence type="ECO:0000313" key="4">
    <source>
        <dbReference type="Proteomes" id="UP000711178"/>
    </source>
</evidence>
<dbReference type="GeneID" id="89687606"/>
<dbReference type="Proteomes" id="UP000711178">
    <property type="component" value="Unassembled WGS sequence"/>
</dbReference>
<proteinExistence type="predicted"/>
<evidence type="ECO:0000256" key="2">
    <source>
        <dbReference type="ARBA" id="ARBA00022679"/>
    </source>
</evidence>
<sequence length="345" mass="37495">MKILVIKLSALGDILATSPLFRLIKEANPGCEIHHLVMRQCAAASESNPHIDRQIVIDLIPSGNRLKDARILLRLWWRLLTGGYDIAVILHRNALFQLLCKAAGIGKLVGFTAPRLDLLQHGQAFTMQGNRTLQEARLLQRAGLIDKMPDRLEFHLAAGKVDREKLAGLPRDYIAINPGGGNPHAPADNKIWPADNYIRLIQALDLPVVLLGSGGKDQEICASIARACGTRAVNLVNRLNLHEAAQAIRQSRLYIGNDSALLYIAAALNVPLIGLYGPTPADAFLPLGGPLHHLSGKTECSPCYSSLEGARSPMYSCVNNICMQGISTEQVLAKTRQLLTLGKQA</sequence>
<keyword evidence="2" id="KW-0808">Transferase</keyword>
<name>A0ABS7FI18_9NEIS</name>
<gene>
    <name evidence="3" type="ORF">KIF53_15010</name>
</gene>
<keyword evidence="1" id="KW-0328">Glycosyltransferase</keyword>
<dbReference type="SUPFAM" id="SSF53756">
    <property type="entry name" value="UDP-Glycosyltransferase/glycogen phosphorylase"/>
    <property type="match status" value="1"/>
</dbReference>
<dbReference type="InterPro" id="IPR002201">
    <property type="entry name" value="Glyco_trans_9"/>
</dbReference>
<reference evidence="3 4" key="1">
    <citation type="submission" date="2021-05" db="EMBL/GenBank/DDBJ databases">
        <title>Draft Whole Genome Sequencing Of Biosensor Chromobacterium violaceum Strain CV026 Reveals A Regulatory RNA In Chromobacterium violaceum Phenotype Regulatory Network.</title>
        <authorList>
            <person name="Hong K.W."/>
            <person name="Chan K.G."/>
            <person name="Chang C.-Y."/>
        </authorList>
    </citation>
    <scope>NUCLEOTIDE SEQUENCE [LARGE SCALE GENOMIC DNA]</scope>
    <source>
        <strain evidence="3 4">ATCC 31532</strain>
    </source>
</reference>